<dbReference type="PROSITE" id="PS50105">
    <property type="entry name" value="SAM_DOMAIN"/>
    <property type="match status" value="1"/>
</dbReference>
<evidence type="ECO:0000313" key="6">
    <source>
        <dbReference type="Proteomes" id="UP000077051"/>
    </source>
</evidence>
<organism evidence="5 6">
    <name type="scientific">Mucor lusitanicus CBS 277.49</name>
    <dbReference type="NCBI Taxonomy" id="747725"/>
    <lineage>
        <taxon>Eukaryota</taxon>
        <taxon>Fungi</taxon>
        <taxon>Fungi incertae sedis</taxon>
        <taxon>Mucoromycota</taxon>
        <taxon>Mucoromycotina</taxon>
        <taxon>Mucoromycetes</taxon>
        <taxon>Mucorales</taxon>
        <taxon>Mucorineae</taxon>
        <taxon>Mucoraceae</taxon>
        <taxon>Mucor</taxon>
    </lineage>
</organism>
<keyword evidence="2" id="KW-0963">Cytoplasm</keyword>
<reference evidence="5 6" key="1">
    <citation type="submission" date="2015-06" db="EMBL/GenBank/DDBJ databases">
        <title>Expansion of signal transduction pathways in fungi by whole-genome duplication.</title>
        <authorList>
            <consortium name="DOE Joint Genome Institute"/>
            <person name="Corrochano L.M."/>
            <person name="Kuo A."/>
            <person name="Marcet-Houben M."/>
            <person name="Polaino S."/>
            <person name="Salamov A."/>
            <person name="Villalobos J.M."/>
            <person name="Alvarez M.I."/>
            <person name="Avalos J."/>
            <person name="Benito E.P."/>
            <person name="Benoit I."/>
            <person name="Burger G."/>
            <person name="Camino L.P."/>
            <person name="Canovas D."/>
            <person name="Cerda-Olmedo E."/>
            <person name="Cheng J.-F."/>
            <person name="Dominguez A."/>
            <person name="Elias M."/>
            <person name="Eslava A.P."/>
            <person name="Glaser F."/>
            <person name="Grimwood J."/>
            <person name="Gutierrez G."/>
            <person name="Heitman J."/>
            <person name="Henrissat B."/>
            <person name="Iturriaga E.A."/>
            <person name="Lang B.F."/>
            <person name="Lavin J.L."/>
            <person name="Lee S."/>
            <person name="Li W."/>
            <person name="Lindquist E."/>
            <person name="Lopez-Garcia S."/>
            <person name="Luque E.M."/>
            <person name="Marcos A.T."/>
            <person name="Martin J."/>
            <person name="Mccluskey K."/>
            <person name="Medina H.R."/>
            <person name="Miralles-Duran A."/>
            <person name="Miyazaki A."/>
            <person name="Munoz-Torres E."/>
            <person name="Oguiza J.A."/>
            <person name="Ohm R."/>
            <person name="Olmedo M."/>
            <person name="Orejas M."/>
            <person name="Ortiz-Castellanos L."/>
            <person name="Pisabarro A.G."/>
            <person name="Rodriguez-Romero J."/>
            <person name="Ruiz-Herrera J."/>
            <person name="Ruiz-Vazquez R."/>
            <person name="Sanz C."/>
            <person name="Schackwitz W."/>
            <person name="Schmutz J."/>
            <person name="Shahriari M."/>
            <person name="Shelest E."/>
            <person name="Silva-Franco F."/>
            <person name="Soanes D."/>
            <person name="Syed K."/>
            <person name="Tagua V.G."/>
            <person name="Talbot N.J."/>
            <person name="Thon M."/>
            <person name="De Vries R.P."/>
            <person name="Wiebenga A."/>
            <person name="Yadav J.S."/>
            <person name="Braun E.L."/>
            <person name="Baker S."/>
            <person name="Garre V."/>
            <person name="Horwitz B."/>
            <person name="Torres-Martinez S."/>
            <person name="Idnurm A."/>
            <person name="Herrera-Estrella A."/>
            <person name="Gabaldon T."/>
            <person name="Grigoriev I.V."/>
        </authorList>
    </citation>
    <scope>NUCLEOTIDE SEQUENCE [LARGE SCALE GENOMIC DNA]</scope>
    <source>
        <strain evidence="5 6">CBS 277.49</strain>
    </source>
</reference>
<dbReference type="SUPFAM" id="SSF47769">
    <property type="entry name" value="SAM/Pointed domain"/>
    <property type="match status" value="1"/>
</dbReference>
<dbReference type="AlphaFoldDB" id="A0A162YDZ2"/>
<proteinExistence type="predicted"/>
<protein>
    <recommendedName>
        <fullName evidence="4">SAM domain-containing protein</fullName>
    </recommendedName>
</protein>
<dbReference type="PANTHER" id="PTHR12515:SF5">
    <property type="entry name" value="PROTEIN SMAUG"/>
    <property type="match status" value="1"/>
</dbReference>
<dbReference type="PANTHER" id="PTHR12515">
    <property type="entry name" value="STERILE ALPHA MOTIF DOMAIN CONTAINING PROTEIN 4-RELATED"/>
    <property type="match status" value="1"/>
</dbReference>
<comment type="subcellular location">
    <subcellularLocation>
        <location evidence="1">Cytoplasm</location>
    </subcellularLocation>
</comment>
<dbReference type="InterPro" id="IPR013761">
    <property type="entry name" value="SAM/pointed_sf"/>
</dbReference>
<evidence type="ECO:0000256" key="3">
    <source>
        <dbReference type="ARBA" id="ARBA00022884"/>
    </source>
</evidence>
<comment type="caution">
    <text evidence="5">The sequence shown here is derived from an EMBL/GenBank/DDBJ whole genome shotgun (WGS) entry which is preliminary data.</text>
</comment>
<dbReference type="OrthoDB" id="2155283at2759"/>
<evidence type="ECO:0000259" key="4">
    <source>
        <dbReference type="PROSITE" id="PS50105"/>
    </source>
</evidence>
<accession>A0A162YDZ2</accession>
<feature type="domain" description="SAM" evidence="4">
    <location>
        <begin position="1"/>
        <end position="52"/>
    </location>
</feature>
<evidence type="ECO:0000313" key="5">
    <source>
        <dbReference type="EMBL" id="OAC98306.1"/>
    </source>
</evidence>
<gene>
    <name evidence="5" type="ORF">MUCCIDRAFT_125906</name>
</gene>
<keyword evidence="3" id="KW-0694">RNA-binding</keyword>
<sequence>DVPAWLRSLRLHKYNPIFETIKWQDMLKMDDEALLNKGVAALGARRKLLKVF</sequence>
<name>A0A162YDZ2_MUCCL</name>
<dbReference type="GO" id="GO:0000932">
    <property type="term" value="C:P-body"/>
    <property type="evidence" value="ECO:0007669"/>
    <property type="project" value="TreeGrafter"/>
</dbReference>
<evidence type="ECO:0000256" key="2">
    <source>
        <dbReference type="ARBA" id="ARBA00022490"/>
    </source>
</evidence>
<dbReference type="VEuPathDB" id="FungiDB:MUCCIDRAFT_125906"/>
<dbReference type="GO" id="GO:0000289">
    <property type="term" value="P:nuclear-transcribed mRNA poly(A) tail shortening"/>
    <property type="evidence" value="ECO:0007669"/>
    <property type="project" value="TreeGrafter"/>
</dbReference>
<dbReference type="Pfam" id="PF07647">
    <property type="entry name" value="SAM_2"/>
    <property type="match status" value="1"/>
</dbReference>
<dbReference type="Gene3D" id="1.10.150.50">
    <property type="entry name" value="Transcription Factor, Ets-1"/>
    <property type="match status" value="1"/>
</dbReference>
<feature type="non-terminal residue" evidence="5">
    <location>
        <position position="1"/>
    </location>
</feature>
<feature type="non-terminal residue" evidence="5">
    <location>
        <position position="52"/>
    </location>
</feature>
<keyword evidence="6" id="KW-1185">Reference proteome</keyword>
<dbReference type="InterPro" id="IPR050897">
    <property type="entry name" value="SMAUG/VTS1_RNA-bind"/>
</dbReference>
<evidence type="ECO:0000256" key="1">
    <source>
        <dbReference type="ARBA" id="ARBA00004496"/>
    </source>
</evidence>
<dbReference type="InterPro" id="IPR001660">
    <property type="entry name" value="SAM"/>
</dbReference>
<dbReference type="Proteomes" id="UP000077051">
    <property type="component" value="Unassembled WGS sequence"/>
</dbReference>
<dbReference type="EMBL" id="AMYB01000011">
    <property type="protein sequence ID" value="OAC98306.1"/>
    <property type="molecule type" value="Genomic_DNA"/>
</dbReference>
<dbReference type="GO" id="GO:0003729">
    <property type="term" value="F:mRNA binding"/>
    <property type="evidence" value="ECO:0007669"/>
    <property type="project" value="TreeGrafter"/>
</dbReference>